<keyword evidence="3" id="KW-1185">Reference proteome</keyword>
<keyword evidence="1" id="KW-0472">Membrane</keyword>
<dbReference type="Proteomes" id="UP000792575">
    <property type="component" value="Genome"/>
</dbReference>
<proteinExistence type="predicted"/>
<accession>A0A916NWS5</accession>
<evidence type="ECO:0000313" key="3">
    <source>
        <dbReference type="Proteomes" id="UP000792575"/>
    </source>
</evidence>
<keyword evidence="1" id="KW-0812">Transmembrane</keyword>
<sequence length="81" mass="9507">MEFKTLLMISVIIIISSILIYYYIYYQNIKINTLNEKLNILNDKIQYWQSNISTTPDLELGSGEKSLSIEDEGFIRVKKLK</sequence>
<name>A0A916NWS5_9POXV</name>
<reference evidence="2" key="1">
    <citation type="journal article" date="2013" name="J. Virol.">
        <title>New Insights into the Evolution of Entomopoxvirinae from the Complete Genome Sequences of Four Entomopoxviruses Infecting Adoxophyes honmai, Choristoneura biennis, Choristoneura rosaceana, and Mythimna separata.</title>
        <authorList>
            <person name="Theze J."/>
            <person name="Takatsuka J."/>
            <person name="Li Z."/>
            <person name="Gallais J."/>
            <person name="Doucet D."/>
            <person name="Arif B."/>
            <person name="Nakai M."/>
            <person name="Herniou E.A."/>
        </authorList>
    </citation>
    <scope>NUCLEOTIDE SEQUENCE</scope>
    <source>
        <strain evidence="2">Tokyo</strain>
    </source>
</reference>
<dbReference type="GeneID" id="15614001"/>
<organism evidence="2 3">
    <name type="scientific">Adoxophyes honmai entomopoxvirus 'L'</name>
    <dbReference type="NCBI Taxonomy" id="1293540"/>
    <lineage>
        <taxon>Viruses</taxon>
        <taxon>Varidnaviria</taxon>
        <taxon>Bamfordvirae</taxon>
        <taxon>Nucleocytoviricota</taxon>
        <taxon>Pokkesviricetes</taxon>
        <taxon>Chitovirales</taxon>
        <taxon>Poxviridae</taxon>
        <taxon>Entomopoxvirinae</taxon>
        <taxon>Betaentomopoxvirus</taxon>
        <taxon>Betaentomopoxvirus ahonmai</taxon>
    </lineage>
</organism>
<protein>
    <submittedName>
        <fullName evidence="2">Uncharacterized protein</fullName>
    </submittedName>
</protein>
<keyword evidence="1" id="KW-1133">Transmembrane helix</keyword>
<evidence type="ECO:0000256" key="1">
    <source>
        <dbReference type="SAM" id="Phobius"/>
    </source>
</evidence>
<dbReference type="EMBL" id="HF679131">
    <property type="protein sequence ID" value="CCU55393.1"/>
    <property type="molecule type" value="Genomic_DNA"/>
</dbReference>
<dbReference type="KEGG" id="vg:15614001"/>
<feature type="transmembrane region" description="Helical" evidence="1">
    <location>
        <begin position="6"/>
        <end position="24"/>
    </location>
</feature>
<dbReference type="RefSeq" id="YP_008003895.1">
    <property type="nucleotide sequence ID" value="NC_021247.1"/>
</dbReference>
<gene>
    <name evidence="2" type="ORF">AHEV_072</name>
</gene>
<evidence type="ECO:0000313" key="2">
    <source>
        <dbReference type="EMBL" id="CCU55393.1"/>
    </source>
</evidence>